<gene>
    <name evidence="1" type="ORF">B0H17DRAFT_1123785</name>
</gene>
<proteinExistence type="predicted"/>
<accession>A0AAD7H2E7</accession>
<reference evidence="1" key="1">
    <citation type="submission" date="2023-03" db="EMBL/GenBank/DDBJ databases">
        <title>Massive genome expansion in bonnet fungi (Mycena s.s.) driven by repeated elements and novel gene families across ecological guilds.</title>
        <authorList>
            <consortium name="Lawrence Berkeley National Laboratory"/>
            <person name="Harder C.B."/>
            <person name="Miyauchi S."/>
            <person name="Viragh M."/>
            <person name="Kuo A."/>
            <person name="Thoen E."/>
            <person name="Andreopoulos B."/>
            <person name="Lu D."/>
            <person name="Skrede I."/>
            <person name="Drula E."/>
            <person name="Henrissat B."/>
            <person name="Morin E."/>
            <person name="Kohler A."/>
            <person name="Barry K."/>
            <person name="LaButti K."/>
            <person name="Morin E."/>
            <person name="Salamov A."/>
            <person name="Lipzen A."/>
            <person name="Mereny Z."/>
            <person name="Hegedus B."/>
            <person name="Baldrian P."/>
            <person name="Stursova M."/>
            <person name="Weitz H."/>
            <person name="Taylor A."/>
            <person name="Grigoriev I.V."/>
            <person name="Nagy L.G."/>
            <person name="Martin F."/>
            <person name="Kauserud H."/>
        </authorList>
    </citation>
    <scope>NUCLEOTIDE SEQUENCE</scope>
    <source>
        <strain evidence="1">CBHHK067</strain>
    </source>
</reference>
<evidence type="ECO:0000313" key="2">
    <source>
        <dbReference type="Proteomes" id="UP001221757"/>
    </source>
</evidence>
<comment type="caution">
    <text evidence="1">The sequence shown here is derived from an EMBL/GenBank/DDBJ whole genome shotgun (WGS) entry which is preliminary data.</text>
</comment>
<dbReference type="EMBL" id="JARKIE010000001">
    <property type="protein sequence ID" value="KAJ7710666.1"/>
    <property type="molecule type" value="Genomic_DNA"/>
</dbReference>
<name>A0AAD7H2E7_MYCRO</name>
<sequence length="154" mass="16760">MDRSNGESTGTVKDWDPFRDRGEFSKLFLADIKLRRPTATFEIFIQGIFPLPGCAGIIKGQLKGRLLNESNQLAVSSEMSLKARGLRLSMLRMAQICVLSSPAVALAFKLNPNSSLSLEVSFGLLAFSASKAQMDASVEPSLSRNIPSDPRVLT</sequence>
<organism evidence="1 2">
    <name type="scientific">Mycena rosella</name>
    <name type="common">Pink bonnet</name>
    <name type="synonym">Agaricus rosellus</name>
    <dbReference type="NCBI Taxonomy" id="1033263"/>
    <lineage>
        <taxon>Eukaryota</taxon>
        <taxon>Fungi</taxon>
        <taxon>Dikarya</taxon>
        <taxon>Basidiomycota</taxon>
        <taxon>Agaricomycotina</taxon>
        <taxon>Agaricomycetes</taxon>
        <taxon>Agaricomycetidae</taxon>
        <taxon>Agaricales</taxon>
        <taxon>Marasmiineae</taxon>
        <taxon>Mycenaceae</taxon>
        <taxon>Mycena</taxon>
    </lineage>
</organism>
<protein>
    <submittedName>
        <fullName evidence="1">Uncharacterized protein</fullName>
    </submittedName>
</protein>
<evidence type="ECO:0000313" key="1">
    <source>
        <dbReference type="EMBL" id="KAJ7710666.1"/>
    </source>
</evidence>
<dbReference type="Proteomes" id="UP001221757">
    <property type="component" value="Unassembled WGS sequence"/>
</dbReference>
<dbReference type="AlphaFoldDB" id="A0AAD7H2E7"/>
<keyword evidence="2" id="KW-1185">Reference proteome</keyword>